<reference evidence="3 4" key="1">
    <citation type="submission" date="2017-02" db="EMBL/GenBank/DDBJ databases">
        <authorList>
            <person name="Peterson S.W."/>
        </authorList>
    </citation>
    <scope>NUCLEOTIDE SEQUENCE [LARGE SCALE GENOMIC DNA]</scope>
    <source>
        <strain evidence="3 4">DSM 25262</strain>
    </source>
</reference>
<keyword evidence="4" id="KW-1185">Reference proteome</keyword>
<feature type="domain" description="Lipocalin-like" evidence="2">
    <location>
        <begin position="183"/>
        <end position="263"/>
    </location>
</feature>
<organism evidence="3 4">
    <name type="scientific">Ohtaekwangia koreensis</name>
    <dbReference type="NCBI Taxonomy" id="688867"/>
    <lineage>
        <taxon>Bacteria</taxon>
        <taxon>Pseudomonadati</taxon>
        <taxon>Bacteroidota</taxon>
        <taxon>Cytophagia</taxon>
        <taxon>Cytophagales</taxon>
        <taxon>Fulvivirgaceae</taxon>
        <taxon>Ohtaekwangia</taxon>
    </lineage>
</organism>
<evidence type="ECO:0000259" key="2">
    <source>
        <dbReference type="Pfam" id="PF13648"/>
    </source>
</evidence>
<accession>A0A1T5L875</accession>
<feature type="signal peptide" evidence="1">
    <location>
        <begin position="1"/>
        <end position="20"/>
    </location>
</feature>
<keyword evidence="1" id="KW-0732">Signal</keyword>
<protein>
    <submittedName>
        <fullName evidence="3">Lipocalin-like domain-containing protein</fullName>
    </submittedName>
</protein>
<dbReference type="RefSeq" id="WP_079687315.1">
    <property type="nucleotide sequence ID" value="NZ_FUZU01000002.1"/>
</dbReference>
<dbReference type="Pfam" id="PF13648">
    <property type="entry name" value="Lipocalin_4"/>
    <property type="match status" value="1"/>
</dbReference>
<sequence length="289" mass="33201">MRNTILVFLFFILFLNQANAQSTTSFKDNRWFDYKKYSNNFYSKPVHEQAEVIVSEDSIITHLGSKIIRYKIKGVTDVATKNKSSREYKVDNNGTELTVSISRTMETYFGKKRRIAWISGGTDGWIVMSPLTSITPIGYLFPGDAKIDIEAERARIVGYYDYDLMRRVDAEAYRNAGATSYDLLIWTDDKCKKDVQIELRADNTGTWWYGSTAKDCPNKAEQNFKWKLDHVVVEGRQAMRLTLTSDESNEYIIDELTDKKLSLGGQFRIGDKDDTTSDGYLVLSKKKKK</sequence>
<evidence type="ECO:0000313" key="4">
    <source>
        <dbReference type="Proteomes" id="UP000190961"/>
    </source>
</evidence>
<gene>
    <name evidence="3" type="ORF">SAMN05660236_2732</name>
</gene>
<dbReference type="OrthoDB" id="1491084at2"/>
<dbReference type="InterPro" id="IPR024311">
    <property type="entry name" value="Lipocalin-like"/>
</dbReference>
<evidence type="ECO:0000256" key="1">
    <source>
        <dbReference type="SAM" id="SignalP"/>
    </source>
</evidence>
<name>A0A1T5L875_9BACT</name>
<feature type="chain" id="PRO_5012866188" evidence="1">
    <location>
        <begin position="21"/>
        <end position="289"/>
    </location>
</feature>
<dbReference type="EMBL" id="FUZU01000002">
    <property type="protein sequence ID" value="SKC72181.1"/>
    <property type="molecule type" value="Genomic_DNA"/>
</dbReference>
<dbReference type="AlphaFoldDB" id="A0A1T5L875"/>
<evidence type="ECO:0000313" key="3">
    <source>
        <dbReference type="EMBL" id="SKC72181.1"/>
    </source>
</evidence>
<proteinExistence type="predicted"/>
<dbReference type="Proteomes" id="UP000190961">
    <property type="component" value="Unassembled WGS sequence"/>
</dbReference>